<accession>A0A5D2UM40</accession>
<keyword evidence="2" id="KW-1185">Reference proteome</keyword>
<evidence type="ECO:0000313" key="1">
    <source>
        <dbReference type="EMBL" id="TYI78772.1"/>
    </source>
</evidence>
<dbReference type="AlphaFoldDB" id="A0A5D2UM40"/>
<protein>
    <submittedName>
        <fullName evidence="1">Uncharacterized protein</fullName>
    </submittedName>
</protein>
<gene>
    <name evidence="1" type="ORF">E1A91_D06G237400v1</name>
</gene>
<dbReference type="Proteomes" id="UP000323597">
    <property type="component" value="Chromosome D06"/>
</dbReference>
<evidence type="ECO:0000313" key="2">
    <source>
        <dbReference type="Proteomes" id="UP000323597"/>
    </source>
</evidence>
<sequence>MRRRRSHRGIGTDVSRKRFTILYGEEGRTPFPSSIASSSRPSPIQLRLGQRKGGRQCFAMVHTGRKTCISCVEAITASIHARSGPMSAALLIQGRLFLLQEEGRTPFPSSIASSSRPSPIQLRLRQRKRGRQCFAMVHTGRKACISCVEAITASTHGRSGPKSAALLMQGRLGFFFSHVLLRATL</sequence>
<organism evidence="1 2">
    <name type="scientific">Gossypium mustelinum</name>
    <name type="common">Cotton</name>
    <name type="synonym">Gossypium caicoense</name>
    <dbReference type="NCBI Taxonomy" id="34275"/>
    <lineage>
        <taxon>Eukaryota</taxon>
        <taxon>Viridiplantae</taxon>
        <taxon>Streptophyta</taxon>
        <taxon>Embryophyta</taxon>
        <taxon>Tracheophyta</taxon>
        <taxon>Spermatophyta</taxon>
        <taxon>Magnoliopsida</taxon>
        <taxon>eudicotyledons</taxon>
        <taxon>Gunneridae</taxon>
        <taxon>Pentapetalae</taxon>
        <taxon>rosids</taxon>
        <taxon>malvids</taxon>
        <taxon>Malvales</taxon>
        <taxon>Malvaceae</taxon>
        <taxon>Malvoideae</taxon>
        <taxon>Gossypium</taxon>
    </lineage>
</organism>
<reference evidence="1 2" key="1">
    <citation type="submission" date="2019-07" db="EMBL/GenBank/DDBJ databases">
        <title>WGS assembly of Gossypium mustelinum.</title>
        <authorList>
            <person name="Chen Z.J."/>
            <person name="Sreedasyam A."/>
            <person name="Ando A."/>
            <person name="Song Q."/>
            <person name="De L."/>
            <person name="Hulse-Kemp A."/>
            <person name="Ding M."/>
            <person name="Ye W."/>
            <person name="Kirkbride R."/>
            <person name="Jenkins J."/>
            <person name="Plott C."/>
            <person name="Lovell J."/>
            <person name="Lin Y.-M."/>
            <person name="Vaughn R."/>
            <person name="Liu B."/>
            <person name="Li W."/>
            <person name="Simpson S."/>
            <person name="Scheffler B."/>
            <person name="Saski C."/>
            <person name="Grover C."/>
            <person name="Hu G."/>
            <person name="Conover J."/>
            <person name="Carlson J."/>
            <person name="Shu S."/>
            <person name="Boston L."/>
            <person name="Williams M."/>
            <person name="Peterson D."/>
            <person name="Mcgee K."/>
            <person name="Jones D."/>
            <person name="Wendel J."/>
            <person name="Stelly D."/>
            <person name="Grimwood J."/>
            <person name="Schmutz J."/>
        </authorList>
    </citation>
    <scope>NUCLEOTIDE SEQUENCE [LARGE SCALE GENOMIC DNA]</scope>
    <source>
        <strain evidence="1">1408120.09</strain>
    </source>
</reference>
<name>A0A5D2UM40_GOSMU</name>
<proteinExistence type="predicted"/>
<dbReference type="EMBL" id="CM017654">
    <property type="protein sequence ID" value="TYI78772.1"/>
    <property type="molecule type" value="Genomic_DNA"/>
</dbReference>